<evidence type="ECO:0000313" key="1">
    <source>
        <dbReference type="EMBL" id="WTP50309.1"/>
    </source>
</evidence>
<accession>A0ABZ1JH17</accession>
<protein>
    <recommendedName>
        <fullName evidence="3">Metallopeptidase domain-containing protein</fullName>
    </recommendedName>
</protein>
<proteinExistence type="predicted"/>
<organism evidence="1 2">
    <name type="scientific">Streptomyces tauricus</name>
    <dbReference type="NCBI Taxonomy" id="68274"/>
    <lineage>
        <taxon>Bacteria</taxon>
        <taxon>Bacillati</taxon>
        <taxon>Actinomycetota</taxon>
        <taxon>Actinomycetes</taxon>
        <taxon>Kitasatosporales</taxon>
        <taxon>Streptomycetaceae</taxon>
        <taxon>Streptomyces</taxon>
        <taxon>Streptomyces aurantiacus group</taxon>
    </lineage>
</organism>
<name>A0ABZ1JH17_9ACTN</name>
<evidence type="ECO:0008006" key="3">
    <source>
        <dbReference type="Google" id="ProtNLM"/>
    </source>
</evidence>
<dbReference type="Proteomes" id="UP001432166">
    <property type="component" value="Chromosome"/>
</dbReference>
<sequence>MSTHTEPMRSPALDALIQDAGGAALPDHTPDEPHFAELMAECAALLDGISFVRTSDKLVALASWTASGPKITYDPAFSPEDPNTEDAPFRTACILHEIMHVSVDNLYEPHPDPAERKHWRSFNFHYTSSAGKDFEKQCGTASANLTKIQDCAEADPTLDPALRAHINGRIEYGLSSSHTHYDTILLDLLVYLRIKGHTSKNTFFAYLTKLSQQARTHRLDPQRGPVPVAPKT</sequence>
<reference evidence="1" key="1">
    <citation type="submission" date="2022-10" db="EMBL/GenBank/DDBJ databases">
        <title>The complete genomes of actinobacterial strains from the NBC collection.</title>
        <authorList>
            <person name="Joergensen T.S."/>
            <person name="Alvarez Arevalo M."/>
            <person name="Sterndorff E.B."/>
            <person name="Faurdal D."/>
            <person name="Vuksanovic O."/>
            <person name="Mourched A.-S."/>
            <person name="Charusanti P."/>
            <person name="Shaw S."/>
            <person name="Blin K."/>
            <person name="Weber T."/>
        </authorList>
    </citation>
    <scope>NUCLEOTIDE SEQUENCE</scope>
    <source>
        <strain evidence="1">NBC_00189</strain>
    </source>
</reference>
<evidence type="ECO:0000313" key="2">
    <source>
        <dbReference type="Proteomes" id="UP001432166"/>
    </source>
</evidence>
<dbReference type="EMBL" id="CP108133">
    <property type="protein sequence ID" value="WTP50309.1"/>
    <property type="molecule type" value="Genomic_DNA"/>
</dbReference>
<gene>
    <name evidence="1" type="ORF">OG288_19545</name>
</gene>
<dbReference type="RefSeq" id="WP_189771906.1">
    <property type="nucleotide sequence ID" value="NZ_BMVY01000006.1"/>
</dbReference>
<keyword evidence="2" id="KW-1185">Reference proteome</keyword>